<keyword evidence="1" id="KW-1133">Transmembrane helix</keyword>
<dbReference type="EMBL" id="BTSX01000005">
    <property type="protein sequence ID" value="GMT00464.1"/>
    <property type="molecule type" value="Genomic_DNA"/>
</dbReference>
<protein>
    <submittedName>
        <fullName evidence="2">Uncharacterized protein</fullName>
    </submittedName>
</protein>
<organism evidence="2 3">
    <name type="scientific">Pristionchus entomophagus</name>
    <dbReference type="NCBI Taxonomy" id="358040"/>
    <lineage>
        <taxon>Eukaryota</taxon>
        <taxon>Metazoa</taxon>
        <taxon>Ecdysozoa</taxon>
        <taxon>Nematoda</taxon>
        <taxon>Chromadorea</taxon>
        <taxon>Rhabditida</taxon>
        <taxon>Rhabditina</taxon>
        <taxon>Diplogasteromorpha</taxon>
        <taxon>Diplogasteroidea</taxon>
        <taxon>Neodiplogasteridae</taxon>
        <taxon>Pristionchus</taxon>
    </lineage>
</organism>
<gene>
    <name evidence="2" type="ORF">PENTCL1PPCAC_22638</name>
</gene>
<evidence type="ECO:0000313" key="3">
    <source>
        <dbReference type="Proteomes" id="UP001432027"/>
    </source>
</evidence>
<name>A0AAV5U1Z7_9BILA</name>
<dbReference type="AlphaFoldDB" id="A0AAV5U1Z7"/>
<comment type="caution">
    <text evidence="2">The sequence shown here is derived from an EMBL/GenBank/DDBJ whole genome shotgun (WGS) entry which is preliminary data.</text>
</comment>
<keyword evidence="1" id="KW-0472">Membrane</keyword>
<proteinExistence type="predicted"/>
<keyword evidence="1" id="KW-0812">Transmembrane</keyword>
<feature type="non-terminal residue" evidence="2">
    <location>
        <position position="192"/>
    </location>
</feature>
<accession>A0AAV5U1Z7</accession>
<sequence>MVKQSINIIYFNYTQLTMSATMGVPIPHNPCLFYSSREAHGPVQTAGWFFPSFGRVLQSSSGFDRFAPRLSVPLDPFLLLFSRSSSSYSSSSAFQISSYSSASSQLLFFYFSMFCSFLLAAAAAAASAVASSPAIVVWRSEKSDWREERSAESPVDDLCLHRRKDRCFRVKKEKRERRTETAAPAVRQSLSL</sequence>
<evidence type="ECO:0000313" key="2">
    <source>
        <dbReference type="EMBL" id="GMT00464.1"/>
    </source>
</evidence>
<reference evidence="2" key="1">
    <citation type="submission" date="2023-10" db="EMBL/GenBank/DDBJ databases">
        <title>Genome assembly of Pristionchus species.</title>
        <authorList>
            <person name="Yoshida K."/>
            <person name="Sommer R.J."/>
        </authorList>
    </citation>
    <scope>NUCLEOTIDE SEQUENCE</scope>
    <source>
        <strain evidence="2">RS0144</strain>
    </source>
</reference>
<keyword evidence="3" id="KW-1185">Reference proteome</keyword>
<evidence type="ECO:0000256" key="1">
    <source>
        <dbReference type="SAM" id="Phobius"/>
    </source>
</evidence>
<feature type="transmembrane region" description="Helical" evidence="1">
    <location>
        <begin position="107"/>
        <end position="138"/>
    </location>
</feature>
<dbReference type="Proteomes" id="UP001432027">
    <property type="component" value="Unassembled WGS sequence"/>
</dbReference>